<evidence type="ECO:0000256" key="1">
    <source>
        <dbReference type="SAM" id="Phobius"/>
    </source>
</evidence>
<reference evidence="2 3" key="1">
    <citation type="submission" date="2016-11" db="EMBL/GenBank/DDBJ databases">
        <title>Draft Genome Sequences of Nine Cyanobacterial Strains from Diverse Habitats.</title>
        <authorList>
            <person name="Zhu T."/>
            <person name="Hou S."/>
            <person name="Lu X."/>
            <person name="Hess W.R."/>
        </authorList>
    </citation>
    <scope>NUCLEOTIDE SEQUENCE [LARGE SCALE GENOMIC DNA]</scope>
    <source>
        <strain evidence="2 3">NIES-593</strain>
    </source>
</reference>
<feature type="transmembrane region" description="Helical" evidence="1">
    <location>
        <begin position="140"/>
        <end position="158"/>
    </location>
</feature>
<feature type="transmembrane region" description="Helical" evidence="1">
    <location>
        <begin position="163"/>
        <end position="179"/>
    </location>
</feature>
<keyword evidence="1" id="KW-0472">Membrane</keyword>
<protein>
    <recommendedName>
        <fullName evidence="4">Glycosyltransferase RgtA/B/C/D-like domain-containing protein</fullName>
    </recommendedName>
</protein>
<feature type="transmembrane region" description="Helical" evidence="1">
    <location>
        <begin position="59"/>
        <end position="79"/>
    </location>
</feature>
<feature type="transmembrane region" description="Helical" evidence="1">
    <location>
        <begin position="20"/>
        <end position="38"/>
    </location>
</feature>
<feature type="transmembrane region" description="Helical" evidence="1">
    <location>
        <begin position="320"/>
        <end position="344"/>
    </location>
</feature>
<dbReference type="EMBL" id="MRCB01000005">
    <property type="protein sequence ID" value="OKH24868.1"/>
    <property type="molecule type" value="Genomic_DNA"/>
</dbReference>
<feature type="transmembrane region" description="Helical" evidence="1">
    <location>
        <begin position="412"/>
        <end position="433"/>
    </location>
</feature>
<name>A0A1U7HMU5_9CYAN</name>
<keyword evidence="3" id="KW-1185">Reference proteome</keyword>
<gene>
    <name evidence="2" type="ORF">NIES593_06535</name>
</gene>
<dbReference type="AlphaFoldDB" id="A0A1U7HMU5"/>
<proteinExistence type="predicted"/>
<organism evidence="2 3">
    <name type="scientific">Hydrococcus rivularis NIES-593</name>
    <dbReference type="NCBI Taxonomy" id="1921803"/>
    <lineage>
        <taxon>Bacteria</taxon>
        <taxon>Bacillati</taxon>
        <taxon>Cyanobacteriota</taxon>
        <taxon>Cyanophyceae</taxon>
        <taxon>Pleurocapsales</taxon>
        <taxon>Hydrococcaceae</taxon>
        <taxon>Hydrococcus</taxon>
    </lineage>
</organism>
<dbReference type="Proteomes" id="UP000186868">
    <property type="component" value="Unassembled WGS sequence"/>
</dbReference>
<dbReference type="STRING" id="1921803.NIES593_06535"/>
<evidence type="ECO:0000313" key="3">
    <source>
        <dbReference type="Proteomes" id="UP000186868"/>
    </source>
</evidence>
<feature type="transmembrane region" description="Helical" evidence="1">
    <location>
        <begin position="232"/>
        <end position="251"/>
    </location>
</feature>
<keyword evidence="1" id="KW-0812">Transmembrane</keyword>
<comment type="caution">
    <text evidence="2">The sequence shown here is derived from an EMBL/GenBank/DDBJ whole genome shotgun (WGS) entry which is preliminary data.</text>
</comment>
<feature type="transmembrane region" description="Helical" evidence="1">
    <location>
        <begin position="209"/>
        <end position="226"/>
    </location>
</feature>
<accession>A0A1U7HMU5</accession>
<keyword evidence="1" id="KW-1133">Transmembrane helix</keyword>
<evidence type="ECO:0000313" key="2">
    <source>
        <dbReference type="EMBL" id="OKH24868.1"/>
    </source>
</evidence>
<sequence length="602" mass="67516">MAFTVCVGGVLNLTWTISRTTILIYLGIGFLNCIVDFYQNRRSLRNLLDRGRNCFQDKLFILGVFIVFLLILIECTGWVRTHIFERSDDYQGYLVFPQKMIQIGSIGADPFNERRMVALGGQSFLQTLVLTVLETQNLNLIDPGIALVISLGILIGYLRKKHISKYLSIFLLIVFLILPYPKPNISITVTPVALFLSFFVLLDDDNLKLNIFFSKALIIAIIAAAICSLKASLLPTCVLLFFSSYLFYILGSGRQCKTAIYEFIISFLLVFVFLLPWMISMYQSSGTLLYPLLGKGYHGSVYGTYLSPSSELTFLSSIQIIIKLIFWIYFFVFIVLGLLCFLFLPQAVNKRGLIPSLIISVGLGAIAVTLSAGGSSSSFYRYPFPFLYAAIFILLVNACANPEDTNKNKVSASSLLLIAMVTIGMLIGGSGAIGHVNWQRYANLLIGNIRVGLSNRPLVSAQEIEQYIKMQQSIPESATILTRLEKPFLLNFKRNQIFVVDWPGGASPPPGMPFFQGSEVLADYLISKSIKYVVYSYAKEAGFPRKKAIELLKPNVHVWFRTTAKHALDFQDNLIKLSNTRKKIYDDGDIFILDLLKIQSKK</sequence>
<feature type="transmembrane region" description="Helical" evidence="1">
    <location>
        <begin position="263"/>
        <end position="282"/>
    </location>
</feature>
<evidence type="ECO:0008006" key="4">
    <source>
        <dbReference type="Google" id="ProtNLM"/>
    </source>
</evidence>
<feature type="transmembrane region" description="Helical" evidence="1">
    <location>
        <begin position="353"/>
        <end position="373"/>
    </location>
</feature>
<feature type="transmembrane region" description="Helical" evidence="1">
    <location>
        <begin position="185"/>
        <end position="202"/>
    </location>
</feature>
<feature type="transmembrane region" description="Helical" evidence="1">
    <location>
        <begin position="379"/>
        <end position="400"/>
    </location>
</feature>